<proteinExistence type="predicted"/>
<reference evidence="2 3" key="1">
    <citation type="journal article" date="2018" name="Int. J. Syst. Evol. Microbiol.">
        <title>Methylomusa anaerophila gen. nov., sp. nov., an anaerobic methanol-utilizing bacterium isolated from a microbial fuel cell.</title>
        <authorList>
            <person name="Amano N."/>
            <person name="Yamamuro A."/>
            <person name="Miyahara M."/>
            <person name="Kouzuma A."/>
            <person name="Abe T."/>
            <person name="Watanabe K."/>
        </authorList>
    </citation>
    <scope>NUCLEOTIDE SEQUENCE [LARGE SCALE GENOMIC DNA]</scope>
    <source>
        <strain evidence="2 3">MMFC1</strain>
    </source>
</reference>
<dbReference type="RefSeq" id="WP_126308636.1">
    <property type="nucleotide sequence ID" value="NZ_AP018449.1"/>
</dbReference>
<gene>
    <name evidence="2" type="ORF">MAMMFC1_02329</name>
</gene>
<name>A0A348AKP7_9FIRM</name>
<evidence type="ECO:0000259" key="1">
    <source>
        <dbReference type="Pfam" id="PF19502"/>
    </source>
</evidence>
<dbReference type="KEGG" id="mana:MAMMFC1_02329"/>
<sequence>MDSREKIIDAAKNENPLKRQMHIAAIISTELSKKGTNIVMVGGSAVEFYTVANYLTRDIDFVAARPDSIKEVMTELGFSNDGGTWYLADSPNDVVVEFPKGPLDGSWDRVQIVSGPDGTSVKVISIEDILVDRASGVKHWNDSDEWVKYMMAGHYDKIDWDYLNKRSKELQCDEIINNSRKWARAQREHFIKTLSDPQK</sequence>
<feature type="domain" description="DUF6036" evidence="1">
    <location>
        <begin position="34"/>
        <end position="193"/>
    </location>
</feature>
<dbReference type="Proteomes" id="UP000276437">
    <property type="component" value="Chromosome"/>
</dbReference>
<dbReference type="EMBL" id="AP018449">
    <property type="protein sequence ID" value="BBB91645.1"/>
    <property type="molecule type" value="Genomic_DNA"/>
</dbReference>
<dbReference type="Pfam" id="PF19502">
    <property type="entry name" value="DUF6036"/>
    <property type="match status" value="1"/>
</dbReference>
<evidence type="ECO:0000313" key="3">
    <source>
        <dbReference type="Proteomes" id="UP000276437"/>
    </source>
</evidence>
<organism evidence="2 3">
    <name type="scientific">Methylomusa anaerophila</name>
    <dbReference type="NCBI Taxonomy" id="1930071"/>
    <lineage>
        <taxon>Bacteria</taxon>
        <taxon>Bacillati</taxon>
        <taxon>Bacillota</taxon>
        <taxon>Negativicutes</taxon>
        <taxon>Selenomonadales</taxon>
        <taxon>Sporomusaceae</taxon>
        <taxon>Methylomusa</taxon>
    </lineage>
</organism>
<dbReference type="AlphaFoldDB" id="A0A348AKP7"/>
<keyword evidence="3" id="KW-1185">Reference proteome</keyword>
<accession>A0A348AKP7</accession>
<evidence type="ECO:0000313" key="2">
    <source>
        <dbReference type="EMBL" id="BBB91645.1"/>
    </source>
</evidence>
<dbReference type="InterPro" id="IPR045792">
    <property type="entry name" value="DUF6036"/>
</dbReference>
<protein>
    <recommendedName>
        <fullName evidence="1">DUF6036 domain-containing protein</fullName>
    </recommendedName>
</protein>
<dbReference type="OrthoDB" id="7432624at2"/>